<reference evidence="1 2" key="1">
    <citation type="submission" date="2020-04" db="EMBL/GenBank/DDBJ databases">
        <title>Genome sequencing and assembly of Pseudoalteromonas arctica.</title>
        <authorList>
            <person name="Cook G.M."/>
        </authorList>
    </citation>
    <scope>NUCLEOTIDE SEQUENCE [LARGE SCALE GENOMIC DNA]</scope>
    <source>
        <strain evidence="1 2">NEC-BIFX-2020_001</strain>
    </source>
</reference>
<dbReference type="AlphaFoldDB" id="A0AAP6Y4L8"/>
<name>A0AAP6Y4L8_9GAMM</name>
<comment type="caution">
    <text evidence="1">The sequence shown here is derived from an EMBL/GenBank/DDBJ whole genome shotgun (WGS) entry which is preliminary data.</text>
</comment>
<gene>
    <name evidence="1" type="ORF">HHE94_14415</name>
</gene>
<accession>A0AAP6Y4L8</accession>
<organism evidence="1 2">
    <name type="scientific">Pseudoalteromonas arctica</name>
    <dbReference type="NCBI Taxonomy" id="394751"/>
    <lineage>
        <taxon>Bacteria</taxon>
        <taxon>Pseudomonadati</taxon>
        <taxon>Pseudomonadota</taxon>
        <taxon>Gammaproteobacteria</taxon>
        <taxon>Alteromonadales</taxon>
        <taxon>Pseudoalteromonadaceae</taxon>
        <taxon>Pseudoalteromonas</taxon>
    </lineage>
</organism>
<protein>
    <submittedName>
        <fullName evidence="1">Uncharacterized protein</fullName>
    </submittedName>
</protein>
<sequence>MFRLLVRRYVYREGSVVLFNSDIVEILKKALNELYIDSTLISSYGIGFQFCDVNIHCNERVIARINGDIYEWDDAPNSAPWGNLVRQQFSDVCLSAPNLIKITLQSGDYIEIETVESQYESVIINFPSKNNEIAMETF</sequence>
<evidence type="ECO:0000313" key="2">
    <source>
        <dbReference type="Proteomes" id="UP000549590"/>
    </source>
</evidence>
<proteinExistence type="predicted"/>
<evidence type="ECO:0000313" key="1">
    <source>
        <dbReference type="EMBL" id="NMP03896.1"/>
    </source>
</evidence>
<dbReference type="EMBL" id="JABBYB010000009">
    <property type="protein sequence ID" value="NMP03896.1"/>
    <property type="molecule type" value="Genomic_DNA"/>
</dbReference>
<dbReference type="Proteomes" id="UP000549590">
    <property type="component" value="Unassembled WGS sequence"/>
</dbReference>